<dbReference type="PROSITE" id="PS51318">
    <property type="entry name" value="TAT"/>
    <property type="match status" value="1"/>
</dbReference>
<proteinExistence type="predicted"/>
<keyword evidence="2" id="KW-0186">Copper</keyword>
<keyword evidence="5" id="KW-1185">Reference proteome</keyword>
<dbReference type="InterPro" id="IPR008972">
    <property type="entry name" value="Cupredoxin"/>
</dbReference>
<dbReference type="RefSeq" id="WP_279527905.1">
    <property type="nucleotide sequence ID" value="NZ_CP122312.1"/>
</dbReference>
<dbReference type="SUPFAM" id="SSF49503">
    <property type="entry name" value="Cupredoxins"/>
    <property type="match status" value="1"/>
</dbReference>
<evidence type="ECO:0000259" key="3">
    <source>
        <dbReference type="Pfam" id="PF00127"/>
    </source>
</evidence>
<organism evidence="4 5">
    <name type="scientific">Halospeciosus flavus</name>
    <dbReference type="NCBI Taxonomy" id="3032283"/>
    <lineage>
        <taxon>Archaea</taxon>
        <taxon>Methanobacteriati</taxon>
        <taxon>Methanobacteriota</taxon>
        <taxon>Stenosarchaea group</taxon>
        <taxon>Halobacteria</taxon>
        <taxon>Halobacteriales</taxon>
        <taxon>Halobacteriaceae</taxon>
        <taxon>Halospeciosus</taxon>
    </lineage>
</organism>
<dbReference type="GO" id="GO:0046872">
    <property type="term" value="F:metal ion binding"/>
    <property type="evidence" value="ECO:0007669"/>
    <property type="project" value="UniProtKB-KW"/>
</dbReference>
<dbReference type="EMBL" id="JBHTAR010000011">
    <property type="protein sequence ID" value="MFC7201147.1"/>
    <property type="molecule type" value="Genomic_DNA"/>
</dbReference>
<protein>
    <submittedName>
        <fullName evidence="4">Plastocyanin/azurin family copper-binding protein</fullName>
    </submittedName>
</protein>
<sequence>MQPVVSRPSRRDVLKTIGAVGALSLTGVGAAAAAKSSEKTFGEGHGIGAFLNERAAYKPSPVWSSGVVDATGQDTVEVVVGAMTNVEMPNAPFEELPVAFAPQAVAVSPGTTVRWVWPSYGAPVPPIPHDVVSLDGGVESLDSEMKMPGADYTYTFDEVGTTLYYCTPHGAPFPVHPHGQPPEARIYNEFGMRGAVLVVED</sequence>
<name>A0ABD5Z7U5_9EURY</name>
<reference evidence="4 5" key="1">
    <citation type="journal article" date="2019" name="Int. J. Syst. Evol. Microbiol.">
        <title>The Global Catalogue of Microorganisms (GCM) 10K type strain sequencing project: providing services to taxonomists for standard genome sequencing and annotation.</title>
        <authorList>
            <consortium name="The Broad Institute Genomics Platform"/>
            <consortium name="The Broad Institute Genome Sequencing Center for Infectious Disease"/>
            <person name="Wu L."/>
            <person name="Ma J."/>
        </authorList>
    </citation>
    <scope>NUCLEOTIDE SEQUENCE [LARGE SCALE GENOMIC DNA]</scope>
    <source>
        <strain evidence="4 5">XZGYJ-43</strain>
    </source>
</reference>
<dbReference type="Gene3D" id="2.60.40.420">
    <property type="entry name" value="Cupredoxins - blue copper proteins"/>
    <property type="match status" value="1"/>
</dbReference>
<feature type="domain" description="Blue (type 1) copper" evidence="3">
    <location>
        <begin position="98"/>
        <end position="171"/>
    </location>
</feature>
<gene>
    <name evidence="4" type="ORF">ACFQJ9_17325</name>
</gene>
<evidence type="ECO:0000256" key="2">
    <source>
        <dbReference type="ARBA" id="ARBA00023008"/>
    </source>
</evidence>
<dbReference type="InterPro" id="IPR006311">
    <property type="entry name" value="TAT_signal"/>
</dbReference>
<keyword evidence="1" id="KW-0479">Metal-binding</keyword>
<dbReference type="Proteomes" id="UP001596447">
    <property type="component" value="Unassembled WGS sequence"/>
</dbReference>
<dbReference type="AlphaFoldDB" id="A0ABD5Z7U5"/>
<accession>A0ABD5Z7U5</accession>
<evidence type="ECO:0000313" key="5">
    <source>
        <dbReference type="Proteomes" id="UP001596447"/>
    </source>
</evidence>
<evidence type="ECO:0000256" key="1">
    <source>
        <dbReference type="ARBA" id="ARBA00022723"/>
    </source>
</evidence>
<comment type="caution">
    <text evidence="4">The sequence shown here is derived from an EMBL/GenBank/DDBJ whole genome shotgun (WGS) entry which is preliminary data.</text>
</comment>
<evidence type="ECO:0000313" key="4">
    <source>
        <dbReference type="EMBL" id="MFC7201147.1"/>
    </source>
</evidence>
<dbReference type="InterPro" id="IPR000923">
    <property type="entry name" value="BlueCu_1"/>
</dbReference>
<dbReference type="Pfam" id="PF00127">
    <property type="entry name" value="Copper-bind"/>
    <property type="match status" value="1"/>
</dbReference>